<sequence length="178" mass="19279">MAIGGCPARLETAVMVWANIEGAGEKWRSTYLEGVRERRASVDLGASNIPLRLLNKVKFTSKINPHPNPPRCSLSRRRRRVAVSSASSSPSRRRRAQPSPPPPPPSPSPSAATSASVSYPRRHEPRFAPKPPHRSDPWRRSSTVFPPSPVLLLRAQPPQSRASLPCCCGGGGGKARGK</sequence>
<dbReference type="HOGENOM" id="CLU_1512912_0_0_1"/>
<feature type="compositionally biased region" description="Low complexity" evidence="1">
    <location>
        <begin position="109"/>
        <end position="119"/>
    </location>
</feature>
<accession>A0A0E0EB47</accession>
<feature type="compositionally biased region" description="Pro residues" evidence="1">
    <location>
        <begin position="98"/>
        <end position="108"/>
    </location>
</feature>
<dbReference type="AlphaFoldDB" id="A0A0E0EB47"/>
<dbReference type="Proteomes" id="UP000008021">
    <property type="component" value="Chromosome 7"/>
</dbReference>
<feature type="compositionally biased region" description="Basic and acidic residues" evidence="1">
    <location>
        <begin position="121"/>
        <end position="139"/>
    </location>
</feature>
<name>A0A0E0EB47_9ORYZ</name>
<proteinExistence type="predicted"/>
<evidence type="ECO:0000256" key="1">
    <source>
        <dbReference type="SAM" id="MobiDB-lite"/>
    </source>
</evidence>
<evidence type="ECO:0000313" key="3">
    <source>
        <dbReference type="Proteomes" id="UP000008021"/>
    </source>
</evidence>
<keyword evidence="3" id="KW-1185">Reference proteome</keyword>
<reference evidence="2" key="1">
    <citation type="submission" date="2015-04" db="UniProtKB">
        <authorList>
            <consortium name="EnsemblPlants"/>
        </authorList>
    </citation>
    <scope>IDENTIFICATION</scope>
</reference>
<protein>
    <submittedName>
        <fullName evidence="2">Uncharacterized protein</fullName>
    </submittedName>
</protein>
<feature type="region of interest" description="Disordered" evidence="1">
    <location>
        <begin position="62"/>
        <end position="178"/>
    </location>
</feature>
<dbReference type="Gramene" id="OMERI07G10990.11">
    <property type="protein sequence ID" value="OMERI07G10990.11"/>
    <property type="gene ID" value="OMERI07G10990"/>
</dbReference>
<reference evidence="2" key="2">
    <citation type="submission" date="2018-05" db="EMBL/GenBank/DDBJ databases">
        <title>OmerRS3 (Oryza meridionalis Reference Sequence Version 3).</title>
        <authorList>
            <person name="Zhang J."/>
            <person name="Kudrna D."/>
            <person name="Lee S."/>
            <person name="Talag J."/>
            <person name="Welchert J."/>
            <person name="Wing R.A."/>
        </authorList>
    </citation>
    <scope>NUCLEOTIDE SEQUENCE [LARGE SCALE GENOMIC DNA]</scope>
    <source>
        <strain evidence="2">cv. OR44</strain>
    </source>
</reference>
<evidence type="ECO:0000313" key="2">
    <source>
        <dbReference type="EnsemblPlants" id="OMERI07G10990.11"/>
    </source>
</evidence>
<dbReference type="EnsemblPlants" id="OMERI07G10990.11">
    <property type="protein sequence ID" value="OMERI07G10990.11"/>
    <property type="gene ID" value="OMERI07G10990"/>
</dbReference>
<organism evidence="2">
    <name type="scientific">Oryza meridionalis</name>
    <dbReference type="NCBI Taxonomy" id="40149"/>
    <lineage>
        <taxon>Eukaryota</taxon>
        <taxon>Viridiplantae</taxon>
        <taxon>Streptophyta</taxon>
        <taxon>Embryophyta</taxon>
        <taxon>Tracheophyta</taxon>
        <taxon>Spermatophyta</taxon>
        <taxon>Magnoliopsida</taxon>
        <taxon>Liliopsida</taxon>
        <taxon>Poales</taxon>
        <taxon>Poaceae</taxon>
        <taxon>BOP clade</taxon>
        <taxon>Oryzoideae</taxon>
        <taxon>Oryzeae</taxon>
        <taxon>Oryzinae</taxon>
        <taxon>Oryza</taxon>
    </lineage>
</organism>